<comment type="caution">
    <text evidence="1">The sequence shown here is derived from an EMBL/GenBank/DDBJ whole genome shotgun (WGS) entry which is preliminary data.</text>
</comment>
<gene>
    <name evidence="1" type="ORF">EZS26_002302</name>
</gene>
<dbReference type="Pfam" id="PF08843">
    <property type="entry name" value="AbiEii"/>
    <property type="match status" value="1"/>
</dbReference>
<evidence type="ECO:0008006" key="3">
    <source>
        <dbReference type="Google" id="ProtNLM"/>
    </source>
</evidence>
<dbReference type="EMBL" id="SNRX01000017">
    <property type="protein sequence ID" value="KAA6301558.1"/>
    <property type="molecule type" value="Genomic_DNA"/>
</dbReference>
<sequence>MSILHTFTVDVSTLSLLKKLQAIPLFSKMRLVGGTALALQLGHRNSVDLDFFGTMNFTKEALEHELQKNGLKTSVRSESEMIKITQIENVKVDFVDYSSVIWLEQAVVSDGLCLARLKDIGAMKISAITGRGTKKDFIDLFFLLQHFSLEQLLDFYKQKYDTTSIFHVIRSLTYFEDAEEDPLPKMYLPFEWNQAKQTIKQAVATCSLV</sequence>
<evidence type="ECO:0000313" key="2">
    <source>
        <dbReference type="Proteomes" id="UP000324575"/>
    </source>
</evidence>
<dbReference type="AlphaFoldDB" id="A0A5M8NZI6"/>
<organism evidence="1 2">
    <name type="scientific">Candidatus Ordinivivax streblomastigis</name>
    <dbReference type="NCBI Taxonomy" id="2540710"/>
    <lineage>
        <taxon>Bacteria</taxon>
        <taxon>Pseudomonadati</taxon>
        <taxon>Bacteroidota</taxon>
        <taxon>Bacteroidia</taxon>
        <taxon>Bacteroidales</taxon>
        <taxon>Candidatus Ordinivivax</taxon>
    </lineage>
</organism>
<proteinExistence type="predicted"/>
<accession>A0A5M8NZI6</accession>
<name>A0A5M8NZI6_9BACT</name>
<reference evidence="1 2" key="1">
    <citation type="submission" date="2019-03" db="EMBL/GenBank/DDBJ databases">
        <title>Single cell metagenomics reveals metabolic interactions within the superorganism composed of flagellate Streblomastix strix and complex community of Bacteroidetes bacteria on its surface.</title>
        <authorList>
            <person name="Treitli S.C."/>
            <person name="Kolisko M."/>
            <person name="Husnik F."/>
            <person name="Keeling P."/>
            <person name="Hampl V."/>
        </authorList>
    </citation>
    <scope>NUCLEOTIDE SEQUENCE [LARGE SCALE GENOMIC DNA]</scope>
    <source>
        <strain evidence="1">St1</strain>
    </source>
</reference>
<protein>
    <recommendedName>
        <fullName evidence="3">Nucleotidyl transferase AbiEii/AbiGii toxin family protein</fullName>
    </recommendedName>
</protein>
<dbReference type="InterPro" id="IPR014942">
    <property type="entry name" value="AbiEii"/>
</dbReference>
<dbReference type="Proteomes" id="UP000324575">
    <property type="component" value="Unassembled WGS sequence"/>
</dbReference>
<evidence type="ECO:0000313" key="1">
    <source>
        <dbReference type="EMBL" id="KAA6301558.1"/>
    </source>
</evidence>